<name>A0A077N0H4_XENBV</name>
<protein>
    <submittedName>
        <fullName evidence="5">Phage antiterminator q protein</fullName>
    </submittedName>
</protein>
<dbReference type="EMBL" id="CBSW010000047">
    <property type="protein sequence ID" value="CDG95586.1"/>
    <property type="molecule type" value="Genomic_DNA"/>
</dbReference>
<evidence type="ECO:0000256" key="4">
    <source>
        <dbReference type="ARBA" id="ARBA00023163"/>
    </source>
</evidence>
<dbReference type="GO" id="GO:0060567">
    <property type="term" value="P:negative regulation of termination of DNA-templated transcription"/>
    <property type="evidence" value="ECO:0007669"/>
    <property type="project" value="InterPro"/>
</dbReference>
<evidence type="ECO:0000256" key="3">
    <source>
        <dbReference type="ARBA" id="ARBA00023125"/>
    </source>
</evidence>
<evidence type="ECO:0000313" key="5">
    <source>
        <dbReference type="EMBL" id="CDG95586.1"/>
    </source>
</evidence>
<organism evidence="5 6">
    <name type="scientific">Xenorhabdus bovienii str. puntauvense</name>
    <dbReference type="NCBI Taxonomy" id="1398201"/>
    <lineage>
        <taxon>Bacteria</taxon>
        <taxon>Pseudomonadati</taxon>
        <taxon>Pseudomonadota</taxon>
        <taxon>Gammaproteobacteria</taxon>
        <taxon>Enterobacterales</taxon>
        <taxon>Morganellaceae</taxon>
        <taxon>Xenorhabdus</taxon>
    </lineage>
</organism>
<comment type="caution">
    <text evidence="5">The sequence shown here is derived from an EMBL/GenBank/DDBJ whole genome shotgun (WGS) entry which is preliminary data.</text>
</comment>
<gene>
    <name evidence="5" type="primary">gene</name>
    <name evidence="5" type="ORF">XBP1_1400004</name>
</gene>
<dbReference type="Pfam" id="PF06530">
    <property type="entry name" value="Phage_antitermQ"/>
    <property type="match status" value="1"/>
</dbReference>
<proteinExistence type="inferred from homology"/>
<dbReference type="HOGENOM" id="CLU_135022_0_0_6"/>
<accession>A0A077N0H4</accession>
<dbReference type="RefSeq" id="WP_038206697.1">
    <property type="nucleotide sequence ID" value="NZ_CAWLWN010000128.1"/>
</dbReference>
<dbReference type="AlphaFoldDB" id="A0A077N0H4"/>
<evidence type="ECO:0000313" key="6">
    <source>
        <dbReference type="Proteomes" id="UP000028511"/>
    </source>
</evidence>
<keyword evidence="4" id="KW-0804">Transcription</keyword>
<comment type="similarity">
    <text evidence="1">Belongs to the phage antitermination Q type 1 family.</text>
</comment>
<dbReference type="GO" id="GO:0003677">
    <property type="term" value="F:DNA binding"/>
    <property type="evidence" value="ECO:0007669"/>
    <property type="project" value="UniProtKB-KW"/>
</dbReference>
<dbReference type="Proteomes" id="UP000028511">
    <property type="component" value="Unassembled WGS sequence"/>
</dbReference>
<evidence type="ECO:0000256" key="2">
    <source>
        <dbReference type="ARBA" id="ARBA00023015"/>
    </source>
</evidence>
<reference evidence="5" key="1">
    <citation type="submission" date="2013-07" db="EMBL/GenBank/DDBJ databases">
        <title>Sub-species coevolution in mutualistic symbiosis.</title>
        <authorList>
            <person name="Murfin K."/>
            <person name="Klassen J."/>
            <person name="Lee M."/>
            <person name="Forst S."/>
            <person name="Stock P."/>
            <person name="Goodrich-Blair H."/>
        </authorList>
    </citation>
    <scope>NUCLEOTIDE SEQUENCE [LARGE SCALE GENOMIC DNA]</scope>
    <source>
        <strain evidence="5">Puntauvense</strain>
    </source>
</reference>
<evidence type="ECO:0000256" key="1">
    <source>
        <dbReference type="ARBA" id="ARBA00010234"/>
    </source>
</evidence>
<keyword evidence="3" id="KW-0238">DNA-binding</keyword>
<sequence length="163" mass="18938">MSSIREKKLTKEQQDWIEQWLNLWGAWVYSDMIDKSQMNLIYKFMVSVEPRKGGDRPICNDDDGMLISQVVDSVMCIDQKAYGILLSYYAHGASKLSIASYYHRVANPRKMMTRSGGRFKKPSRGTCRREVDEILSASIYLLYQPLQNAFKTRKRVEKIKKVA</sequence>
<dbReference type="InterPro" id="IPR010534">
    <property type="entry name" value="Phage_933W_GpQ"/>
</dbReference>
<keyword evidence="2" id="KW-0805">Transcription regulation</keyword>